<feature type="chain" id="PRO_5045608276" description="Lipoprotein" evidence="1">
    <location>
        <begin position="29"/>
        <end position="196"/>
    </location>
</feature>
<evidence type="ECO:0000313" key="3">
    <source>
        <dbReference type="Proteomes" id="UP001291309"/>
    </source>
</evidence>
<accession>A0ABU5H3Y5</accession>
<evidence type="ECO:0008006" key="4">
    <source>
        <dbReference type="Google" id="ProtNLM"/>
    </source>
</evidence>
<dbReference type="PROSITE" id="PS51257">
    <property type="entry name" value="PROKAR_LIPOPROTEIN"/>
    <property type="match status" value="1"/>
</dbReference>
<gene>
    <name evidence="2" type="ORF">SYV04_17245</name>
</gene>
<protein>
    <recommendedName>
        <fullName evidence="4">Lipoprotein</fullName>
    </recommendedName>
</protein>
<comment type="caution">
    <text evidence="2">The sequence shown here is derived from an EMBL/GenBank/DDBJ whole genome shotgun (WGS) entry which is preliminary data.</text>
</comment>
<dbReference type="Proteomes" id="UP001291309">
    <property type="component" value="Unassembled WGS sequence"/>
</dbReference>
<dbReference type="EMBL" id="JAXIVS010000005">
    <property type="protein sequence ID" value="MDY7228169.1"/>
    <property type="molecule type" value="Genomic_DNA"/>
</dbReference>
<keyword evidence="3" id="KW-1185">Reference proteome</keyword>
<proteinExistence type="predicted"/>
<reference evidence="2 3" key="1">
    <citation type="submission" date="2023-12" db="EMBL/GenBank/DDBJ databases">
        <title>the genome sequence of Hyalangium sp. s54d21.</title>
        <authorList>
            <person name="Zhang X."/>
        </authorList>
    </citation>
    <scope>NUCLEOTIDE SEQUENCE [LARGE SCALE GENOMIC DNA]</scope>
    <source>
        <strain evidence="3">s54d21</strain>
    </source>
</reference>
<evidence type="ECO:0000256" key="1">
    <source>
        <dbReference type="SAM" id="SignalP"/>
    </source>
</evidence>
<organism evidence="2 3">
    <name type="scientific">Hyalangium rubrum</name>
    <dbReference type="NCBI Taxonomy" id="3103134"/>
    <lineage>
        <taxon>Bacteria</taxon>
        <taxon>Pseudomonadati</taxon>
        <taxon>Myxococcota</taxon>
        <taxon>Myxococcia</taxon>
        <taxon>Myxococcales</taxon>
        <taxon>Cystobacterineae</taxon>
        <taxon>Archangiaceae</taxon>
        <taxon>Hyalangium</taxon>
    </lineage>
</organism>
<dbReference type="RefSeq" id="WP_321546893.1">
    <property type="nucleotide sequence ID" value="NZ_JAXIVS010000005.1"/>
</dbReference>
<feature type="signal peptide" evidence="1">
    <location>
        <begin position="1"/>
        <end position="28"/>
    </location>
</feature>
<evidence type="ECO:0000313" key="2">
    <source>
        <dbReference type="EMBL" id="MDY7228169.1"/>
    </source>
</evidence>
<keyword evidence="1" id="KW-0732">Signal</keyword>
<name>A0ABU5H3Y5_9BACT</name>
<sequence length="196" mass="21528">MKMESMFKKTLLAVSLPLLLTACGQTMEAPDELTQVEVQEEPLVEAMSTCEGPDEEVVEHACYHGDFGPFTAVTAAPLGGTTLPNVNLPHTAYNITLPTHSLYSYAGSVTYRPAESGEYAFLLSRQRGLKIYDGNTLVSKECSYAIDETACGSLRRMVTADLEEGKVYRLEFKAVLRRNSAFTLVIEEAGAHDHEE</sequence>